<accession>A0AB33Z3Z0</accession>
<dbReference type="InterPro" id="IPR014710">
    <property type="entry name" value="RmlC-like_jellyroll"/>
</dbReference>
<comment type="caution">
    <text evidence="2">The sequence shown here is derived from an EMBL/GenBank/DDBJ whole genome shotgun (WGS) entry which is preliminary data.</text>
</comment>
<evidence type="ECO:0000313" key="3">
    <source>
        <dbReference type="Proteomes" id="UP000015462"/>
    </source>
</evidence>
<dbReference type="InterPro" id="IPR012807">
    <property type="entry name" value="Anti-sigma_ChrR"/>
</dbReference>
<organism evidence="2 3">
    <name type="scientific">Cycloclasticus pugetii</name>
    <dbReference type="NCBI Taxonomy" id="34068"/>
    <lineage>
        <taxon>Bacteria</taxon>
        <taxon>Pseudomonadati</taxon>
        <taxon>Pseudomonadota</taxon>
        <taxon>Gammaproteobacteria</taxon>
        <taxon>Thiotrichales</taxon>
        <taxon>Piscirickettsiaceae</taxon>
        <taxon>Cycloclasticus</taxon>
    </lineage>
</organism>
<dbReference type="Pfam" id="PF12973">
    <property type="entry name" value="Cupin_7"/>
    <property type="match status" value="1"/>
</dbReference>
<evidence type="ECO:0000259" key="1">
    <source>
        <dbReference type="Pfam" id="PF12973"/>
    </source>
</evidence>
<dbReference type="InterPro" id="IPR025979">
    <property type="entry name" value="ChrR-like_cupin_dom"/>
</dbReference>
<dbReference type="Proteomes" id="UP000015462">
    <property type="component" value="Unassembled WGS sequence"/>
</dbReference>
<protein>
    <submittedName>
        <fullName evidence="2">Anti-sigma factor</fullName>
    </submittedName>
</protein>
<gene>
    <name evidence="2" type="ORF">L196_01665</name>
</gene>
<keyword evidence="3" id="KW-1185">Reference proteome</keyword>
<dbReference type="RefSeq" id="WP_016389720.1">
    <property type="nucleotide sequence ID" value="NZ_KE646805.1"/>
</dbReference>
<dbReference type="NCBIfam" id="TIGR02451">
    <property type="entry name" value="anti_sig_ChrR"/>
    <property type="match status" value="1"/>
</dbReference>
<proteinExistence type="predicted"/>
<dbReference type="SUPFAM" id="SSF51182">
    <property type="entry name" value="RmlC-like cupins"/>
    <property type="match status" value="1"/>
</dbReference>
<evidence type="ECO:0000313" key="2">
    <source>
        <dbReference type="EMBL" id="EPD14166.1"/>
    </source>
</evidence>
<feature type="domain" description="ChrR-like cupin" evidence="1">
    <location>
        <begin position="123"/>
        <end position="211"/>
    </location>
</feature>
<sequence length="233" mass="25713">MNNHIDTELLLNYVEGSVEPALSLAIALHQKHCPTCRQKIKGLESHYGENLELSESTHNEGAGFERLITDISKLTTADTNKAVPQVSTNHDRENNGGIGFVDDYAVAEINRPLLKQLLNFNQDGFEWQKLTPNISTVELELYDASFKVNVLRFSAKTKIPKHTHLGKEFTFVIEGDFKDHKGTHTAGDFIACDGSDEHSPVAGDTGCVCLAITEAPIKFTGILGPLLNRYASY</sequence>
<reference evidence="2 3" key="1">
    <citation type="journal article" date="2013" name="Genome Announc.">
        <title>Genome Sequence of the Pyrene- and Fluoranthene-Degrading Bacterium Cycloclasticus sp. Strain PY97M.</title>
        <authorList>
            <person name="Cui Z."/>
            <person name="Xu G."/>
            <person name="Li Q."/>
            <person name="Gao W."/>
            <person name="Zheng L."/>
        </authorList>
    </citation>
    <scope>NUCLEOTIDE SEQUENCE [LARGE SCALE GENOMIC DNA]</scope>
    <source>
        <strain evidence="2 3">PY97M</strain>
    </source>
</reference>
<dbReference type="AlphaFoldDB" id="A0AB33Z3Z0"/>
<dbReference type="InterPro" id="IPR011051">
    <property type="entry name" value="RmlC_Cupin_sf"/>
</dbReference>
<dbReference type="InterPro" id="IPR041916">
    <property type="entry name" value="Anti_sigma_zinc_sf"/>
</dbReference>
<dbReference type="Gene3D" id="1.10.10.1320">
    <property type="entry name" value="Anti-sigma factor, zinc-finger domain"/>
    <property type="match status" value="1"/>
</dbReference>
<name>A0AB33Z3Z0_9GAMM</name>
<dbReference type="Gene3D" id="2.60.120.10">
    <property type="entry name" value="Jelly Rolls"/>
    <property type="match status" value="1"/>
</dbReference>
<dbReference type="EMBL" id="ASHL01000001">
    <property type="protein sequence ID" value="EPD14166.1"/>
    <property type="molecule type" value="Genomic_DNA"/>
</dbReference>